<dbReference type="PANTHER" id="PTHR31730:SF2">
    <property type="entry name" value="PROTEIN PSK SIMULATOR 3"/>
    <property type="match status" value="1"/>
</dbReference>
<evidence type="ECO:0000256" key="1">
    <source>
        <dbReference type="SAM" id="MobiDB-lite"/>
    </source>
</evidence>
<name>A0A0D2NDM0_GOSRA</name>
<reference evidence="4 5" key="1">
    <citation type="journal article" date="2012" name="Nature">
        <title>Repeated polyploidization of Gossypium genomes and the evolution of spinnable cotton fibres.</title>
        <authorList>
            <person name="Paterson A.H."/>
            <person name="Wendel J.F."/>
            <person name="Gundlach H."/>
            <person name="Guo H."/>
            <person name="Jenkins J."/>
            <person name="Jin D."/>
            <person name="Llewellyn D."/>
            <person name="Showmaker K.C."/>
            <person name="Shu S."/>
            <person name="Udall J."/>
            <person name="Yoo M.J."/>
            <person name="Byers R."/>
            <person name="Chen W."/>
            <person name="Doron-Faigenboim A."/>
            <person name="Duke M.V."/>
            <person name="Gong L."/>
            <person name="Grimwood J."/>
            <person name="Grover C."/>
            <person name="Grupp K."/>
            <person name="Hu G."/>
            <person name="Lee T.H."/>
            <person name="Li J."/>
            <person name="Lin L."/>
            <person name="Liu T."/>
            <person name="Marler B.S."/>
            <person name="Page J.T."/>
            <person name="Roberts A.W."/>
            <person name="Romanel E."/>
            <person name="Sanders W.S."/>
            <person name="Szadkowski E."/>
            <person name="Tan X."/>
            <person name="Tang H."/>
            <person name="Xu C."/>
            <person name="Wang J."/>
            <person name="Wang Z."/>
            <person name="Zhang D."/>
            <person name="Zhang L."/>
            <person name="Ashrafi H."/>
            <person name="Bedon F."/>
            <person name="Bowers J.E."/>
            <person name="Brubaker C.L."/>
            <person name="Chee P.W."/>
            <person name="Das S."/>
            <person name="Gingle A.R."/>
            <person name="Haigler C.H."/>
            <person name="Harker D."/>
            <person name="Hoffmann L.V."/>
            <person name="Hovav R."/>
            <person name="Jones D.C."/>
            <person name="Lemke C."/>
            <person name="Mansoor S."/>
            <person name="ur Rahman M."/>
            <person name="Rainville L.N."/>
            <person name="Rambani A."/>
            <person name="Reddy U.K."/>
            <person name="Rong J.K."/>
            <person name="Saranga Y."/>
            <person name="Scheffler B.E."/>
            <person name="Scheffler J.A."/>
            <person name="Stelly D.M."/>
            <person name="Triplett B.A."/>
            <person name="Van Deynze A."/>
            <person name="Vaslin M.F."/>
            <person name="Waghmare V.N."/>
            <person name="Walford S.A."/>
            <person name="Wright R.J."/>
            <person name="Zaki E.A."/>
            <person name="Zhang T."/>
            <person name="Dennis E.S."/>
            <person name="Mayer K.F."/>
            <person name="Peterson D.G."/>
            <person name="Rokhsar D.S."/>
            <person name="Wang X."/>
            <person name="Schmutz J."/>
        </authorList>
    </citation>
    <scope>NUCLEOTIDE SEQUENCE [LARGE SCALE GENOMIC DNA]</scope>
</reference>
<sequence>MGGICSRSGVRDGGVGNAYGGGDFNNNYQTKAVPENSLMNPPQVTEIMEKRIEEPTDDFYDGIPRLTRGMSQKSRSVRSTQAAVAKVSEVGSRLGKAGSVGLGKAVEVLDTLGSSMTSLNPSAGFASGVATKGNELSILAFEVANTIVKGSNLMQSLSRRNVRHLKEVVLASNGVQNLISKDMDELLRIVAVDKREELKIFSGEVVRFGNRSKDRQWHSLERYFEKISRELSPQKQLKEEAELLVEQLMISVQYTAELYQELQILDKFEQDYLRKRQEEDNSAGTQKGDSLAILKADLKSQRKQVRNLKKKSLWSRSLEEVMEKLVDIVHYLILEIHCAFGSNEYQKSPEGSESGHQRLGPAGLALHYANIIMQVDTLVARSSSIPANTREALYQNLPPSIKSALRPKVRSFHVKAELTVTEVKDEMEKTLQWLVPLAANTTKAHHGFGWVGEWANTGPELNKKPSTGPADVIRIETLHHADKEKTETYILEQLLWLHYLVNKSKSSVALGLNTSTKTQVTPREKNKPPKPESPTAQTPEEEKLLQDLTMKVGIQGISRSLDFDCERRRLRKHDCLSKSTGHSPPRVSKEKGLTKRLPSGVPIIAYGMYKEKALDVIDRVDSLS</sequence>
<dbReference type="InterPro" id="IPR007700">
    <property type="entry name" value="DUF668"/>
</dbReference>
<dbReference type="Pfam" id="PF05003">
    <property type="entry name" value="DUF668"/>
    <property type="match status" value="1"/>
</dbReference>
<evidence type="ECO:0000313" key="4">
    <source>
        <dbReference type="EMBL" id="KJB11123.1"/>
    </source>
</evidence>
<evidence type="ECO:0008006" key="6">
    <source>
        <dbReference type="Google" id="ProtNLM"/>
    </source>
</evidence>
<feature type="domain" description="DUF3475" evidence="3">
    <location>
        <begin position="138"/>
        <end position="194"/>
    </location>
</feature>
<evidence type="ECO:0000313" key="5">
    <source>
        <dbReference type="Proteomes" id="UP000032304"/>
    </source>
</evidence>
<dbReference type="AlphaFoldDB" id="A0A0D2NDM0"/>
<dbReference type="InterPro" id="IPR021864">
    <property type="entry name" value="DUF3475"/>
</dbReference>
<gene>
    <name evidence="4" type="ORF">B456_001G241600</name>
</gene>
<feature type="region of interest" description="Disordered" evidence="1">
    <location>
        <begin position="512"/>
        <end position="540"/>
    </location>
</feature>
<evidence type="ECO:0000259" key="3">
    <source>
        <dbReference type="Pfam" id="PF11961"/>
    </source>
</evidence>
<dbReference type="InterPro" id="IPR045021">
    <property type="entry name" value="PSI1/2/3"/>
</dbReference>
<dbReference type="Proteomes" id="UP000032304">
    <property type="component" value="Chromosome 1"/>
</dbReference>
<keyword evidence="5" id="KW-1185">Reference proteome</keyword>
<protein>
    <recommendedName>
        <fullName evidence="6">DUF668 domain-containing protein</fullName>
    </recommendedName>
</protein>
<organism evidence="4 5">
    <name type="scientific">Gossypium raimondii</name>
    <name type="common">Peruvian cotton</name>
    <name type="synonym">Gossypium klotzschianum subsp. raimondii</name>
    <dbReference type="NCBI Taxonomy" id="29730"/>
    <lineage>
        <taxon>Eukaryota</taxon>
        <taxon>Viridiplantae</taxon>
        <taxon>Streptophyta</taxon>
        <taxon>Embryophyta</taxon>
        <taxon>Tracheophyta</taxon>
        <taxon>Spermatophyta</taxon>
        <taxon>Magnoliopsida</taxon>
        <taxon>eudicotyledons</taxon>
        <taxon>Gunneridae</taxon>
        <taxon>Pentapetalae</taxon>
        <taxon>rosids</taxon>
        <taxon>malvids</taxon>
        <taxon>Malvales</taxon>
        <taxon>Malvaceae</taxon>
        <taxon>Malvoideae</taxon>
        <taxon>Gossypium</taxon>
    </lineage>
</organism>
<evidence type="ECO:0000259" key="2">
    <source>
        <dbReference type="Pfam" id="PF05003"/>
    </source>
</evidence>
<feature type="domain" description="DUF668" evidence="2">
    <location>
        <begin position="358"/>
        <end position="443"/>
    </location>
</feature>
<dbReference type="Pfam" id="PF11961">
    <property type="entry name" value="DUF3475"/>
    <property type="match status" value="1"/>
</dbReference>
<dbReference type="EMBL" id="CM001740">
    <property type="protein sequence ID" value="KJB11123.1"/>
    <property type="molecule type" value="Genomic_DNA"/>
</dbReference>
<dbReference type="Gramene" id="KJB11123">
    <property type="protein sequence ID" value="KJB11123"/>
    <property type="gene ID" value="B456_001G241600"/>
</dbReference>
<accession>A0A0D2NDM0</accession>
<proteinExistence type="predicted"/>
<feature type="compositionally biased region" description="Polar residues" evidence="1">
    <location>
        <begin position="512"/>
        <end position="521"/>
    </location>
</feature>
<dbReference type="OrthoDB" id="2020544at2759"/>
<dbReference type="GO" id="GO:0045927">
    <property type="term" value="P:positive regulation of growth"/>
    <property type="evidence" value="ECO:0007669"/>
    <property type="project" value="InterPro"/>
</dbReference>
<dbReference type="PANTHER" id="PTHR31730">
    <property type="entry name" value="OS01G0873900 PROTEIN"/>
    <property type="match status" value="1"/>
</dbReference>
<dbReference type="eggNOG" id="ENOG502QQVZ">
    <property type="taxonomic scope" value="Eukaryota"/>
</dbReference>
<dbReference type="KEGG" id="gra:105766536"/>
<dbReference type="STRING" id="29730.A0A0D2NDM0"/>
<dbReference type="OMA" id="TPREKNK"/>